<evidence type="ECO:0000313" key="1">
    <source>
        <dbReference type="EMBL" id="KAE9359316.1"/>
    </source>
</evidence>
<reference evidence="1 2" key="1">
    <citation type="submission" date="2018-09" db="EMBL/GenBank/DDBJ databases">
        <title>Genomic investigation of the strawberry pathogen Phytophthora fragariae indicates pathogenicity is determined by transcriptional variation in three key races.</title>
        <authorList>
            <person name="Adams T.M."/>
            <person name="Armitage A.D."/>
            <person name="Sobczyk M.K."/>
            <person name="Bates H.J."/>
            <person name="Dunwell J.M."/>
            <person name="Nellist C.F."/>
            <person name="Harrison R.J."/>
        </authorList>
    </citation>
    <scope>NUCLEOTIDE SEQUENCE [LARGE SCALE GENOMIC DNA]</scope>
    <source>
        <strain evidence="1 2">NOV-77</strain>
    </source>
</reference>
<proteinExistence type="predicted"/>
<dbReference type="AlphaFoldDB" id="A0A6G0SIN3"/>
<comment type="caution">
    <text evidence="1">The sequence shown here is derived from an EMBL/GenBank/DDBJ whole genome shotgun (WGS) entry which is preliminary data.</text>
</comment>
<organism evidence="1 2">
    <name type="scientific">Phytophthora fragariae</name>
    <dbReference type="NCBI Taxonomy" id="53985"/>
    <lineage>
        <taxon>Eukaryota</taxon>
        <taxon>Sar</taxon>
        <taxon>Stramenopiles</taxon>
        <taxon>Oomycota</taxon>
        <taxon>Peronosporomycetes</taxon>
        <taxon>Peronosporales</taxon>
        <taxon>Peronosporaceae</taxon>
        <taxon>Phytophthora</taxon>
    </lineage>
</organism>
<name>A0A6G0SIN3_9STRA</name>
<sequence>MAANLVPLPAATVRHPCAAVAVVCITALTLEAGRRRPTSRLACSKTNEGNLGSGVRYARFFKRETAFHVWLGNLRSRTAKITGSYRNIRGSHAINGRAASSFTPP</sequence>
<protein>
    <submittedName>
        <fullName evidence="1">Uncharacterized protein</fullName>
    </submittedName>
</protein>
<accession>A0A6G0SIN3</accession>
<dbReference type="Proteomes" id="UP000486351">
    <property type="component" value="Unassembled WGS sequence"/>
</dbReference>
<gene>
    <name evidence="1" type="ORF">PF008_g2307</name>
</gene>
<evidence type="ECO:0000313" key="2">
    <source>
        <dbReference type="Proteomes" id="UP000486351"/>
    </source>
</evidence>
<dbReference type="EMBL" id="QXFY01000061">
    <property type="protein sequence ID" value="KAE9359316.1"/>
    <property type="molecule type" value="Genomic_DNA"/>
</dbReference>